<gene>
    <name evidence="3" type="ORF">G5B40_04915</name>
</gene>
<dbReference type="GO" id="GO:0005737">
    <property type="term" value="C:cytoplasm"/>
    <property type="evidence" value="ECO:0007669"/>
    <property type="project" value="TreeGrafter"/>
</dbReference>
<dbReference type="GO" id="GO:0016740">
    <property type="term" value="F:transferase activity"/>
    <property type="evidence" value="ECO:0007669"/>
    <property type="project" value="UniProtKB-KW"/>
</dbReference>
<dbReference type="EMBL" id="CP049056">
    <property type="protein sequence ID" value="QIE54844.1"/>
    <property type="molecule type" value="Genomic_DNA"/>
</dbReference>
<dbReference type="EC" id="4.3.2.7" evidence="1"/>
<dbReference type="Gene3D" id="3.10.490.10">
    <property type="entry name" value="Gamma-glutamyl cyclotransferase-like"/>
    <property type="match status" value="1"/>
</dbReference>
<keyword evidence="2" id="KW-0456">Lyase</keyword>
<evidence type="ECO:0000256" key="2">
    <source>
        <dbReference type="ARBA" id="ARBA00023239"/>
    </source>
</evidence>
<dbReference type="PANTHER" id="PTHR12192">
    <property type="entry name" value="CATION TRANSPORT PROTEIN CHAC-RELATED"/>
    <property type="match status" value="1"/>
</dbReference>
<keyword evidence="4" id="KW-1185">Reference proteome</keyword>
<protein>
    <recommendedName>
        <fullName evidence="1">glutathione-specific gamma-glutamylcyclotransferase</fullName>
        <ecNumber evidence="1">4.3.2.7</ecNumber>
    </recommendedName>
</protein>
<keyword evidence="3" id="KW-0808">Transferase</keyword>
<dbReference type="KEGG" id="hdh:G5B40_04915"/>
<dbReference type="AlphaFoldDB" id="A0A7L5BY73"/>
<dbReference type="PANTHER" id="PTHR12192:SF2">
    <property type="entry name" value="GLUTATHIONE-SPECIFIC GAMMA-GLUTAMYLCYCLOTRANSFERASE 2"/>
    <property type="match status" value="1"/>
</dbReference>
<dbReference type="GO" id="GO:0061928">
    <property type="term" value="F:glutathione specific gamma-glutamylcyclotransferase activity"/>
    <property type="evidence" value="ECO:0007669"/>
    <property type="project" value="UniProtKB-EC"/>
</dbReference>
<dbReference type="RefSeq" id="WP_165095782.1">
    <property type="nucleotide sequence ID" value="NZ_CP049056.1"/>
</dbReference>
<accession>A0A7L5BY73</accession>
<dbReference type="GO" id="GO:0006751">
    <property type="term" value="P:glutathione catabolic process"/>
    <property type="evidence" value="ECO:0007669"/>
    <property type="project" value="InterPro"/>
</dbReference>
<reference evidence="3 4" key="1">
    <citation type="submission" date="2020-02" db="EMBL/GenBank/DDBJ databases">
        <title>complete genome sequence of Rhodobacteraceae bacterium.</title>
        <authorList>
            <person name="Park J."/>
            <person name="Kim Y.-S."/>
            <person name="Kim K.-H."/>
        </authorList>
    </citation>
    <scope>NUCLEOTIDE SEQUENCE [LARGE SCALE GENOMIC DNA]</scope>
    <source>
        <strain evidence="3 4">RR4-56</strain>
    </source>
</reference>
<evidence type="ECO:0000313" key="4">
    <source>
        <dbReference type="Proteomes" id="UP000503336"/>
    </source>
</evidence>
<dbReference type="Pfam" id="PF04752">
    <property type="entry name" value="ChaC"/>
    <property type="match status" value="1"/>
</dbReference>
<dbReference type="CDD" id="cd06661">
    <property type="entry name" value="GGCT_like"/>
    <property type="match status" value="1"/>
</dbReference>
<evidence type="ECO:0000313" key="3">
    <source>
        <dbReference type="EMBL" id="QIE54844.1"/>
    </source>
</evidence>
<sequence length="185" mass="20618">MAREPRDLWVFAYGSLMWKPGFDHVERRRARLAGYRRRFCLDSITYRGTAEYPGLVLALDEDPEGACEGIVYRVAAALREETHAYLRARELVTYSYLERFLPVVTDDGAEVDALAYVMDRAHQQYRGGLTPEEQAAVIARAIGPAGSNAEYLDNTVAHLSEMGVDDVELTRLHGLVARLTGASAP</sequence>
<dbReference type="Proteomes" id="UP000503336">
    <property type="component" value="Chromosome"/>
</dbReference>
<dbReference type="InterPro" id="IPR036568">
    <property type="entry name" value="GGCT-like_sf"/>
</dbReference>
<name>A0A7L5BY73_9RHOB</name>
<evidence type="ECO:0000256" key="1">
    <source>
        <dbReference type="ARBA" id="ARBA00012344"/>
    </source>
</evidence>
<dbReference type="InterPro" id="IPR013024">
    <property type="entry name" value="GGCT-like"/>
</dbReference>
<dbReference type="SUPFAM" id="SSF110857">
    <property type="entry name" value="Gamma-glutamyl cyclotransferase-like"/>
    <property type="match status" value="1"/>
</dbReference>
<organism evidence="3 4">
    <name type="scientific">Pikeienuella piscinae</name>
    <dbReference type="NCBI Taxonomy" id="2748098"/>
    <lineage>
        <taxon>Bacteria</taxon>
        <taxon>Pseudomonadati</taxon>
        <taxon>Pseudomonadota</taxon>
        <taxon>Alphaproteobacteria</taxon>
        <taxon>Rhodobacterales</taxon>
        <taxon>Paracoccaceae</taxon>
        <taxon>Pikeienuella</taxon>
    </lineage>
</organism>
<dbReference type="InterPro" id="IPR006840">
    <property type="entry name" value="ChaC"/>
</dbReference>
<proteinExistence type="predicted"/>